<organism evidence="1 2">
    <name type="scientific">Amniculicola lignicola CBS 123094</name>
    <dbReference type="NCBI Taxonomy" id="1392246"/>
    <lineage>
        <taxon>Eukaryota</taxon>
        <taxon>Fungi</taxon>
        <taxon>Dikarya</taxon>
        <taxon>Ascomycota</taxon>
        <taxon>Pezizomycotina</taxon>
        <taxon>Dothideomycetes</taxon>
        <taxon>Pleosporomycetidae</taxon>
        <taxon>Pleosporales</taxon>
        <taxon>Amniculicolaceae</taxon>
        <taxon>Amniculicola</taxon>
    </lineage>
</organism>
<proteinExistence type="predicted"/>
<sequence>MTRLSAIGGSFNALGENDMNGNAKVTLKIEGTNRKLKLREIPYESRCPHIQKPKVHKESRFISHQDKYECSTGTCYSFSTNMLDKSKCFGFDTGGTKGIIYNPNTS</sequence>
<name>A0A6A5W1K9_9PLEO</name>
<evidence type="ECO:0000313" key="1">
    <source>
        <dbReference type="EMBL" id="KAF1995600.1"/>
    </source>
</evidence>
<keyword evidence="2" id="KW-1185">Reference proteome</keyword>
<dbReference type="Proteomes" id="UP000799779">
    <property type="component" value="Unassembled WGS sequence"/>
</dbReference>
<evidence type="ECO:0000313" key="2">
    <source>
        <dbReference type="Proteomes" id="UP000799779"/>
    </source>
</evidence>
<dbReference type="AlphaFoldDB" id="A0A6A5W1K9"/>
<accession>A0A6A5W1K9</accession>
<dbReference type="EMBL" id="ML977636">
    <property type="protein sequence ID" value="KAF1995600.1"/>
    <property type="molecule type" value="Genomic_DNA"/>
</dbReference>
<protein>
    <submittedName>
        <fullName evidence="1">Uncharacterized protein</fullName>
    </submittedName>
</protein>
<gene>
    <name evidence="1" type="ORF">P154DRAFT_526184</name>
</gene>
<reference evidence="1" key="1">
    <citation type="journal article" date="2020" name="Stud. Mycol.">
        <title>101 Dothideomycetes genomes: a test case for predicting lifestyles and emergence of pathogens.</title>
        <authorList>
            <person name="Haridas S."/>
            <person name="Albert R."/>
            <person name="Binder M."/>
            <person name="Bloem J."/>
            <person name="Labutti K."/>
            <person name="Salamov A."/>
            <person name="Andreopoulos B."/>
            <person name="Baker S."/>
            <person name="Barry K."/>
            <person name="Bills G."/>
            <person name="Bluhm B."/>
            <person name="Cannon C."/>
            <person name="Castanera R."/>
            <person name="Culley D."/>
            <person name="Daum C."/>
            <person name="Ezra D."/>
            <person name="Gonzalez J."/>
            <person name="Henrissat B."/>
            <person name="Kuo A."/>
            <person name="Liang C."/>
            <person name="Lipzen A."/>
            <person name="Lutzoni F."/>
            <person name="Magnuson J."/>
            <person name="Mondo S."/>
            <person name="Nolan M."/>
            <person name="Ohm R."/>
            <person name="Pangilinan J."/>
            <person name="Park H.-J."/>
            <person name="Ramirez L."/>
            <person name="Alfaro M."/>
            <person name="Sun H."/>
            <person name="Tritt A."/>
            <person name="Yoshinaga Y."/>
            <person name="Zwiers L.-H."/>
            <person name="Turgeon B."/>
            <person name="Goodwin S."/>
            <person name="Spatafora J."/>
            <person name="Crous P."/>
            <person name="Grigoriev I."/>
        </authorList>
    </citation>
    <scope>NUCLEOTIDE SEQUENCE</scope>
    <source>
        <strain evidence="1">CBS 123094</strain>
    </source>
</reference>